<reference evidence="1 2" key="1">
    <citation type="journal article" date="2018" name="BMC Genomics">
        <title>Genomic comparison of Trypanosoma conorhini and Trypanosoma rangeli to Trypanosoma cruzi strains of high and low virulence.</title>
        <authorList>
            <person name="Bradwell K.R."/>
            <person name="Koparde V.N."/>
            <person name="Matveyev A.V."/>
            <person name="Serrano M.G."/>
            <person name="Alves J.M."/>
            <person name="Parikh H."/>
            <person name="Huang B."/>
            <person name="Lee V."/>
            <person name="Espinosa-Alvarez O."/>
            <person name="Ortiz P.A."/>
            <person name="Costa-Martins A.G."/>
            <person name="Teixeira M.M."/>
            <person name="Buck G.A."/>
        </authorList>
    </citation>
    <scope>NUCLEOTIDE SEQUENCE [LARGE SCALE GENOMIC DNA]</scope>
    <source>
        <strain evidence="1 2">AM80</strain>
    </source>
</reference>
<dbReference type="EMBL" id="MKGL01000197">
    <property type="protein sequence ID" value="RNF03405.1"/>
    <property type="molecule type" value="Genomic_DNA"/>
</dbReference>
<dbReference type="AlphaFoldDB" id="A0A422ND51"/>
<evidence type="ECO:0000313" key="1">
    <source>
        <dbReference type="EMBL" id="RNF03405.1"/>
    </source>
</evidence>
<sequence>MGFQESSNLRLCIADPVEFLCCTAVPEVGRRYDLAMLDVSDGAGRVSTQYGRLEFINSVRNSLTGASCAVASLPNKDGVSLYNMVQNWRMAFAGRTVLLVHCAISPQTLLMTFQDYAARGKANFGSVTNVEEFKDLLRTKLVHYGTWRAPFELTRGVSDKNFRVLHPSTV</sequence>
<name>A0A422ND51_TRYRA</name>
<accession>A0A422ND51</accession>
<dbReference type="RefSeq" id="XP_029237490.1">
    <property type="nucleotide sequence ID" value="XM_029382635.1"/>
</dbReference>
<dbReference type="GeneID" id="40329701"/>
<dbReference type="VEuPathDB" id="TriTrypDB:TRSC58_03009"/>
<gene>
    <name evidence="1" type="ORF">TraAM80_05768</name>
</gene>
<evidence type="ECO:0000313" key="2">
    <source>
        <dbReference type="Proteomes" id="UP000283634"/>
    </source>
</evidence>
<dbReference type="Proteomes" id="UP000283634">
    <property type="component" value="Unassembled WGS sequence"/>
</dbReference>
<proteinExistence type="predicted"/>
<comment type="caution">
    <text evidence="1">The sequence shown here is derived from an EMBL/GenBank/DDBJ whole genome shotgun (WGS) entry which is preliminary data.</text>
</comment>
<protein>
    <submittedName>
        <fullName evidence="1">Uncharacterized protein</fullName>
    </submittedName>
</protein>
<dbReference type="OrthoDB" id="2016285at2759"/>
<keyword evidence="2" id="KW-1185">Reference proteome</keyword>
<organism evidence="1 2">
    <name type="scientific">Trypanosoma rangeli</name>
    <dbReference type="NCBI Taxonomy" id="5698"/>
    <lineage>
        <taxon>Eukaryota</taxon>
        <taxon>Discoba</taxon>
        <taxon>Euglenozoa</taxon>
        <taxon>Kinetoplastea</taxon>
        <taxon>Metakinetoplastina</taxon>
        <taxon>Trypanosomatida</taxon>
        <taxon>Trypanosomatidae</taxon>
        <taxon>Trypanosoma</taxon>
        <taxon>Herpetosoma</taxon>
    </lineage>
</organism>